<feature type="compositionally biased region" description="Basic residues" evidence="4">
    <location>
        <begin position="1"/>
        <end position="12"/>
    </location>
</feature>
<dbReference type="RefSeq" id="WP_047761624.1">
    <property type="nucleotide sequence ID" value="NZ_CP091510.1"/>
</dbReference>
<dbReference type="PANTHER" id="PTHR34383:SF3">
    <property type="entry name" value="POLYPHOSPHATE:AMP PHOSPHOTRANSFERASE"/>
    <property type="match status" value="1"/>
</dbReference>
<dbReference type="AlphaFoldDB" id="A0A0J0YQ24"/>
<dbReference type="InterPro" id="IPR016898">
    <property type="entry name" value="Polyphosphate_phosphotransfera"/>
</dbReference>
<dbReference type="GO" id="GO:0008976">
    <property type="term" value="F:polyphosphate kinase activity"/>
    <property type="evidence" value="ECO:0007669"/>
    <property type="project" value="InterPro"/>
</dbReference>
<evidence type="ECO:0000256" key="4">
    <source>
        <dbReference type="SAM" id="MobiDB-lite"/>
    </source>
</evidence>
<dbReference type="Gene3D" id="3.40.50.300">
    <property type="entry name" value="P-loop containing nucleotide triphosphate hydrolases"/>
    <property type="match status" value="1"/>
</dbReference>
<dbReference type="PIRSF" id="PIRSF028756">
    <property type="entry name" value="PPK2_prd"/>
    <property type="match status" value="1"/>
</dbReference>
<evidence type="ECO:0000256" key="1">
    <source>
        <dbReference type="ARBA" id="ARBA00009924"/>
    </source>
</evidence>
<comment type="caution">
    <text evidence="6">The sequence shown here is derived from an EMBL/GenBank/DDBJ whole genome shotgun (WGS) entry which is preliminary data.</text>
</comment>
<dbReference type="InterPro" id="IPR022488">
    <property type="entry name" value="PPK2-related"/>
</dbReference>
<dbReference type="Proteomes" id="UP000036027">
    <property type="component" value="Unassembled WGS sequence"/>
</dbReference>
<keyword evidence="2" id="KW-0808">Transferase</keyword>
<dbReference type="PATRIC" id="fig|1470200.3.peg.792"/>
<sequence>MSFPIHKYRAGGKKLDFKQRRPDDKSDVPQKKADRRAETEQLGQELNSLQDILYAESKHRFLVVLQGMDTSGKDGTIRAVFRSADPLGMRVQAFKAPSEEEKARDYLWRVHQVVPKNGEIVIFNRSHYEDVLVTKVRGWIDEAEFERRIHHINDFERMLAETGTTVIKIFLHISKEEQRERLQARLDEPDKNWKFNPGDLEDRKYWDDFMQTYQNVIAATDKDHAPWYVVPADSKSARNVVIVNILLEHLKKLNPAYPVVDKTNWPDKIE</sequence>
<dbReference type="InterPro" id="IPR022300">
    <property type="entry name" value="PPK2-rel_1"/>
</dbReference>
<reference evidence="6 7" key="1">
    <citation type="submission" date="2014-11" db="EMBL/GenBank/DDBJ databases">
        <title>Genome of a novel goose pathogen.</title>
        <authorList>
            <person name="Hansen C.M."/>
            <person name="Hueffer K."/>
            <person name="Choi S.C."/>
        </authorList>
    </citation>
    <scope>NUCLEOTIDE SEQUENCE [LARGE SCALE GENOMIC DNA]</scope>
    <source>
        <strain evidence="6 7">KH1503</strain>
    </source>
</reference>
<evidence type="ECO:0000256" key="2">
    <source>
        <dbReference type="ARBA" id="ARBA00022679"/>
    </source>
</evidence>
<evidence type="ECO:0000313" key="6">
    <source>
        <dbReference type="EMBL" id="KLT72230.1"/>
    </source>
</evidence>
<evidence type="ECO:0000259" key="5">
    <source>
        <dbReference type="Pfam" id="PF03976"/>
    </source>
</evidence>
<keyword evidence="7" id="KW-1185">Reference proteome</keyword>
<comment type="similarity">
    <text evidence="1">Belongs to the polyphosphate kinase 2 (PPK2) family. Class I subfamily.</text>
</comment>
<dbReference type="STRING" id="1470200.PL75_09110"/>
<dbReference type="Pfam" id="PF03976">
    <property type="entry name" value="PPK2"/>
    <property type="match status" value="1"/>
</dbReference>
<evidence type="ECO:0000256" key="3">
    <source>
        <dbReference type="ARBA" id="ARBA00022777"/>
    </source>
</evidence>
<evidence type="ECO:0000313" key="7">
    <source>
        <dbReference type="Proteomes" id="UP000036027"/>
    </source>
</evidence>
<protein>
    <submittedName>
        <fullName evidence="6">Polyphosphate kinase</fullName>
    </submittedName>
</protein>
<keyword evidence="3 6" id="KW-0418">Kinase</keyword>
<dbReference type="PANTHER" id="PTHR34383">
    <property type="entry name" value="POLYPHOSPHATE:AMP PHOSPHOTRANSFERASE-RELATED"/>
    <property type="match status" value="1"/>
</dbReference>
<dbReference type="OrthoDB" id="9775224at2"/>
<name>A0A0J0YQ24_9NEIS</name>
<accession>A0A0J0YQ24</accession>
<feature type="compositionally biased region" description="Basic and acidic residues" evidence="4">
    <location>
        <begin position="13"/>
        <end position="39"/>
    </location>
</feature>
<dbReference type="GO" id="GO:0006797">
    <property type="term" value="P:polyphosphate metabolic process"/>
    <property type="evidence" value="ECO:0007669"/>
    <property type="project" value="InterPro"/>
</dbReference>
<dbReference type="NCBIfam" id="TIGR03709">
    <property type="entry name" value="PPK2_rel_1"/>
    <property type="match status" value="1"/>
</dbReference>
<dbReference type="SUPFAM" id="SSF52540">
    <property type="entry name" value="P-loop containing nucleoside triphosphate hydrolases"/>
    <property type="match status" value="1"/>
</dbReference>
<gene>
    <name evidence="6" type="ORF">PL75_09110</name>
</gene>
<feature type="domain" description="Polyphosphate kinase-2-related" evidence="5">
    <location>
        <begin position="31"/>
        <end position="254"/>
    </location>
</feature>
<feature type="region of interest" description="Disordered" evidence="4">
    <location>
        <begin position="1"/>
        <end position="41"/>
    </location>
</feature>
<organism evidence="6 7">
    <name type="scientific">Neisseria arctica</name>
    <dbReference type="NCBI Taxonomy" id="1470200"/>
    <lineage>
        <taxon>Bacteria</taxon>
        <taxon>Pseudomonadati</taxon>
        <taxon>Pseudomonadota</taxon>
        <taxon>Betaproteobacteria</taxon>
        <taxon>Neisseriales</taxon>
        <taxon>Neisseriaceae</taxon>
        <taxon>Neisseria</taxon>
    </lineage>
</organism>
<dbReference type="EMBL" id="JTDO01000016">
    <property type="protein sequence ID" value="KLT72230.1"/>
    <property type="molecule type" value="Genomic_DNA"/>
</dbReference>
<proteinExistence type="inferred from homology"/>
<dbReference type="InterPro" id="IPR027417">
    <property type="entry name" value="P-loop_NTPase"/>
</dbReference>